<dbReference type="InterPro" id="IPR019831">
    <property type="entry name" value="Mn/Fe_SOD_N"/>
</dbReference>
<evidence type="ECO:0000256" key="5">
    <source>
        <dbReference type="ARBA" id="ARBA00023002"/>
    </source>
</evidence>
<evidence type="ECO:0000256" key="3">
    <source>
        <dbReference type="ARBA" id="ARBA00012682"/>
    </source>
</evidence>
<comment type="function">
    <text evidence="7">Destroys radicals which are normally produced within the cells and which are toxic to biological systems.</text>
</comment>
<dbReference type="PROSITE" id="PS00088">
    <property type="entry name" value="SOD_MN"/>
    <property type="match status" value="1"/>
</dbReference>
<feature type="domain" description="Manganese/iron superoxide dismutase N-terminal" evidence="8">
    <location>
        <begin position="49"/>
        <end position="128"/>
    </location>
</feature>
<dbReference type="SUPFAM" id="SSF46609">
    <property type="entry name" value="Fe,Mn superoxide dismutase (SOD), N-terminal domain"/>
    <property type="match status" value="1"/>
</dbReference>
<dbReference type="SUPFAM" id="SSF54719">
    <property type="entry name" value="Fe,Mn superoxide dismutase (SOD), C-terminal domain"/>
    <property type="match status" value="1"/>
</dbReference>
<evidence type="ECO:0000313" key="11">
    <source>
        <dbReference type="Proteomes" id="UP000033111"/>
    </source>
</evidence>
<dbReference type="PRINTS" id="PR01703">
    <property type="entry name" value="MNSODISMTASE"/>
</dbReference>
<dbReference type="InterPro" id="IPR019833">
    <property type="entry name" value="Mn/Fe_SOD_BS"/>
</dbReference>
<dbReference type="GO" id="GO:0004784">
    <property type="term" value="F:superoxide dismutase activity"/>
    <property type="evidence" value="ECO:0007669"/>
    <property type="project" value="UniProtKB-EC"/>
</dbReference>
<comment type="similarity">
    <text evidence="2 7">Belongs to the iron/manganese superoxide dismutase family.</text>
</comment>
<dbReference type="FunFam" id="3.55.40.20:FF:000004">
    <property type="entry name" value="Superoxide dismutase [Fe]"/>
    <property type="match status" value="1"/>
</dbReference>
<feature type="binding site" evidence="6">
    <location>
        <position position="121"/>
    </location>
    <ligand>
        <name>Mn(2+)</name>
        <dbReference type="ChEBI" id="CHEBI:29035"/>
    </ligand>
</feature>
<reference evidence="10 11" key="1">
    <citation type="submission" date="2014-07" db="EMBL/GenBank/DDBJ databases">
        <title>Methanogenic archaea and the global carbon cycle.</title>
        <authorList>
            <person name="Henriksen J.R."/>
            <person name="Luke J."/>
            <person name="Reinhart S."/>
            <person name="Benedict M.N."/>
            <person name="Youngblut N.D."/>
            <person name="Metcalf M.E."/>
            <person name="Whitaker R.J."/>
            <person name="Metcalf W.W."/>
        </authorList>
    </citation>
    <scope>NUCLEOTIDE SEQUENCE [LARGE SCALE GENOMIC DNA]</scope>
    <source>
        <strain evidence="10 11">T4/M</strain>
    </source>
</reference>
<keyword evidence="11" id="KW-1185">Reference proteome</keyword>
<dbReference type="PIRSF" id="PIRSF000349">
    <property type="entry name" value="SODismutase"/>
    <property type="match status" value="1"/>
</dbReference>
<dbReference type="Pfam" id="PF02777">
    <property type="entry name" value="Sod_Fe_C"/>
    <property type="match status" value="1"/>
</dbReference>
<evidence type="ECO:0000256" key="1">
    <source>
        <dbReference type="ARBA" id="ARBA00001936"/>
    </source>
</evidence>
<dbReference type="EMBL" id="CP009506">
    <property type="protein sequence ID" value="AKB28695.1"/>
    <property type="molecule type" value="Genomic_DNA"/>
</dbReference>
<dbReference type="InterPro" id="IPR036324">
    <property type="entry name" value="Mn/Fe_SOD_N_sf"/>
</dbReference>
<proteinExistence type="inferred from homology"/>
<name>A0A0E3P4X1_9EURY</name>
<dbReference type="Gene3D" id="3.55.40.20">
    <property type="entry name" value="Iron/manganese superoxide dismutase, C-terminal domain"/>
    <property type="match status" value="1"/>
</dbReference>
<accession>A0A0E3P4X1</accession>
<feature type="binding site" evidence="6">
    <location>
        <position position="211"/>
    </location>
    <ligand>
        <name>Mn(2+)</name>
        <dbReference type="ChEBI" id="CHEBI:29035"/>
    </ligand>
</feature>
<dbReference type="AlphaFoldDB" id="A0A0E3P4X1"/>
<feature type="domain" description="Manganese/iron superoxide dismutase C-terminal" evidence="9">
    <location>
        <begin position="139"/>
        <end position="238"/>
    </location>
</feature>
<keyword evidence="4 6" id="KW-0479">Metal-binding</keyword>
<dbReference type="InterPro" id="IPR036314">
    <property type="entry name" value="SOD_C_sf"/>
</dbReference>
<evidence type="ECO:0000256" key="2">
    <source>
        <dbReference type="ARBA" id="ARBA00008714"/>
    </source>
</evidence>
<dbReference type="Pfam" id="PF00081">
    <property type="entry name" value="Sod_Fe_N"/>
    <property type="match status" value="1"/>
</dbReference>
<evidence type="ECO:0000256" key="4">
    <source>
        <dbReference type="ARBA" id="ARBA00022723"/>
    </source>
</evidence>
<protein>
    <recommendedName>
        <fullName evidence="3 7">Superoxide dismutase</fullName>
        <ecNumber evidence="3 7">1.15.1.1</ecNumber>
    </recommendedName>
</protein>
<dbReference type="PATRIC" id="fig|1434120.4.peg.2548"/>
<feature type="binding site" evidence="6">
    <location>
        <position position="207"/>
    </location>
    <ligand>
        <name>Mn(2+)</name>
        <dbReference type="ChEBI" id="CHEBI:29035"/>
    </ligand>
</feature>
<feature type="binding site" evidence="6">
    <location>
        <position position="73"/>
    </location>
    <ligand>
        <name>Mn(2+)</name>
        <dbReference type="ChEBI" id="CHEBI:29035"/>
    </ligand>
</feature>
<evidence type="ECO:0000256" key="6">
    <source>
        <dbReference type="PIRSR" id="PIRSR000349-1"/>
    </source>
</evidence>
<comment type="cofactor">
    <cofactor evidence="1">
        <name>Mn(2+)</name>
        <dbReference type="ChEBI" id="CHEBI:29035"/>
    </cofactor>
</comment>
<dbReference type="InterPro" id="IPR019832">
    <property type="entry name" value="Mn/Fe_SOD_C"/>
</dbReference>
<keyword evidence="5 7" id="KW-0560">Oxidoreductase</keyword>
<comment type="catalytic activity">
    <reaction evidence="7">
        <text>2 superoxide + 2 H(+) = H2O2 + O2</text>
        <dbReference type="Rhea" id="RHEA:20696"/>
        <dbReference type="ChEBI" id="CHEBI:15378"/>
        <dbReference type="ChEBI" id="CHEBI:15379"/>
        <dbReference type="ChEBI" id="CHEBI:16240"/>
        <dbReference type="ChEBI" id="CHEBI:18421"/>
        <dbReference type="EC" id="1.15.1.1"/>
    </reaction>
</comment>
<dbReference type="PANTHER" id="PTHR11404:SF6">
    <property type="entry name" value="SUPEROXIDE DISMUTASE [MN], MITOCHONDRIAL"/>
    <property type="match status" value="1"/>
</dbReference>
<dbReference type="Gene3D" id="1.10.287.990">
    <property type="entry name" value="Fe,Mn superoxide dismutase (SOD) domain"/>
    <property type="match status" value="1"/>
</dbReference>
<dbReference type="InterPro" id="IPR050265">
    <property type="entry name" value="Fe/Mn_Superoxide_Dismutase"/>
</dbReference>
<evidence type="ECO:0000313" key="10">
    <source>
        <dbReference type="EMBL" id="AKB28695.1"/>
    </source>
</evidence>
<dbReference type="Proteomes" id="UP000033111">
    <property type="component" value="Chromosome"/>
</dbReference>
<sequence>MFRSIWIPFGFYSGLFRYSDLLGFYSDSGANSAKQLIVKRVDNMAKDLYKLPPLKYGYADLEPYISEEQLRIHHDKHHQGYVNNTNALLEMMDKARKDGTDFDYKATAKALSFNLSGHVLHDFFWWEMTPASNASKEPVGEFAEAIKEDFGSFERFKKEFSKVASSVEGSGWAALTFCNDTKRLGIVQIEKHNVNLVPDFPIIMDLDVWEHAYYIDYKNDRGKFIEGFWNIIDWEELDKYFKKIQK</sequence>
<evidence type="ECO:0000259" key="8">
    <source>
        <dbReference type="Pfam" id="PF00081"/>
    </source>
</evidence>
<dbReference type="EC" id="1.15.1.1" evidence="3 7"/>
<dbReference type="KEGG" id="msw:MSSIT_1976"/>
<evidence type="ECO:0000256" key="7">
    <source>
        <dbReference type="RuleBase" id="RU000414"/>
    </source>
</evidence>
<dbReference type="FunFam" id="1.10.287.990:FF:000001">
    <property type="entry name" value="Superoxide dismutase"/>
    <property type="match status" value="1"/>
</dbReference>
<dbReference type="HOGENOM" id="CLU_031625_2_2_2"/>
<dbReference type="InterPro" id="IPR001189">
    <property type="entry name" value="Mn/Fe_SOD"/>
</dbReference>
<dbReference type="PANTHER" id="PTHR11404">
    <property type="entry name" value="SUPEROXIDE DISMUTASE 2"/>
    <property type="match status" value="1"/>
</dbReference>
<dbReference type="GO" id="GO:0046872">
    <property type="term" value="F:metal ion binding"/>
    <property type="evidence" value="ECO:0007669"/>
    <property type="project" value="UniProtKB-KW"/>
</dbReference>
<organism evidence="10 11">
    <name type="scientific">Methanosarcina siciliae T4/M</name>
    <dbReference type="NCBI Taxonomy" id="1434120"/>
    <lineage>
        <taxon>Archaea</taxon>
        <taxon>Methanobacteriati</taxon>
        <taxon>Methanobacteriota</taxon>
        <taxon>Stenosarchaea group</taxon>
        <taxon>Methanomicrobia</taxon>
        <taxon>Methanosarcinales</taxon>
        <taxon>Methanosarcinaceae</taxon>
        <taxon>Methanosarcina</taxon>
    </lineage>
</organism>
<evidence type="ECO:0000259" key="9">
    <source>
        <dbReference type="Pfam" id="PF02777"/>
    </source>
</evidence>
<gene>
    <name evidence="10" type="ORF">MSSIT_1976</name>
</gene>